<evidence type="ECO:0000313" key="1">
    <source>
        <dbReference type="EMBL" id="TFK31521.1"/>
    </source>
</evidence>
<keyword evidence="2" id="KW-1185">Reference proteome</keyword>
<gene>
    <name evidence="1" type="ORF">BDQ12DRAFT_729485</name>
</gene>
<dbReference type="Proteomes" id="UP000308652">
    <property type="component" value="Unassembled WGS sequence"/>
</dbReference>
<sequence>MDDIIKKIEASTSGLDHKKIKTFSGFLDTGSSLAVPLGQALDIIASLTKKLSNVHPILGISCSVLLSVYEVIKAQIKHDENVQKLVEALKDMLLCCQNCYDLPEFTKPGNAIEKMAILTVDIGVLLEKYNHACLIVRAWKSVMSPEMQIQVEKLHARVLETKKDFQLQITIGA</sequence>
<dbReference type="OrthoDB" id="163438at2759"/>
<name>A0A5C3LRY1_9AGAR</name>
<dbReference type="EMBL" id="ML213739">
    <property type="protein sequence ID" value="TFK31521.1"/>
    <property type="molecule type" value="Genomic_DNA"/>
</dbReference>
<proteinExistence type="predicted"/>
<dbReference type="STRING" id="68775.A0A5C3LRY1"/>
<organism evidence="1 2">
    <name type="scientific">Crucibulum laeve</name>
    <dbReference type="NCBI Taxonomy" id="68775"/>
    <lineage>
        <taxon>Eukaryota</taxon>
        <taxon>Fungi</taxon>
        <taxon>Dikarya</taxon>
        <taxon>Basidiomycota</taxon>
        <taxon>Agaricomycotina</taxon>
        <taxon>Agaricomycetes</taxon>
        <taxon>Agaricomycetidae</taxon>
        <taxon>Agaricales</taxon>
        <taxon>Agaricineae</taxon>
        <taxon>Nidulariaceae</taxon>
        <taxon>Crucibulum</taxon>
    </lineage>
</organism>
<evidence type="ECO:0000313" key="2">
    <source>
        <dbReference type="Proteomes" id="UP000308652"/>
    </source>
</evidence>
<dbReference type="AlphaFoldDB" id="A0A5C3LRY1"/>
<evidence type="ECO:0008006" key="3">
    <source>
        <dbReference type="Google" id="ProtNLM"/>
    </source>
</evidence>
<protein>
    <recommendedName>
        <fullName evidence="3">Fungal STAND N-terminal Goodbye domain-containing protein</fullName>
    </recommendedName>
</protein>
<reference evidence="1 2" key="1">
    <citation type="journal article" date="2019" name="Nat. Ecol. Evol.">
        <title>Megaphylogeny resolves global patterns of mushroom evolution.</title>
        <authorList>
            <person name="Varga T."/>
            <person name="Krizsan K."/>
            <person name="Foldi C."/>
            <person name="Dima B."/>
            <person name="Sanchez-Garcia M."/>
            <person name="Sanchez-Ramirez S."/>
            <person name="Szollosi G.J."/>
            <person name="Szarkandi J.G."/>
            <person name="Papp V."/>
            <person name="Albert L."/>
            <person name="Andreopoulos W."/>
            <person name="Angelini C."/>
            <person name="Antonin V."/>
            <person name="Barry K.W."/>
            <person name="Bougher N.L."/>
            <person name="Buchanan P."/>
            <person name="Buyck B."/>
            <person name="Bense V."/>
            <person name="Catcheside P."/>
            <person name="Chovatia M."/>
            <person name="Cooper J."/>
            <person name="Damon W."/>
            <person name="Desjardin D."/>
            <person name="Finy P."/>
            <person name="Geml J."/>
            <person name="Haridas S."/>
            <person name="Hughes K."/>
            <person name="Justo A."/>
            <person name="Karasinski D."/>
            <person name="Kautmanova I."/>
            <person name="Kiss B."/>
            <person name="Kocsube S."/>
            <person name="Kotiranta H."/>
            <person name="LaButti K.M."/>
            <person name="Lechner B.E."/>
            <person name="Liimatainen K."/>
            <person name="Lipzen A."/>
            <person name="Lukacs Z."/>
            <person name="Mihaltcheva S."/>
            <person name="Morgado L.N."/>
            <person name="Niskanen T."/>
            <person name="Noordeloos M.E."/>
            <person name="Ohm R.A."/>
            <person name="Ortiz-Santana B."/>
            <person name="Ovrebo C."/>
            <person name="Racz N."/>
            <person name="Riley R."/>
            <person name="Savchenko A."/>
            <person name="Shiryaev A."/>
            <person name="Soop K."/>
            <person name="Spirin V."/>
            <person name="Szebenyi C."/>
            <person name="Tomsovsky M."/>
            <person name="Tulloss R.E."/>
            <person name="Uehling J."/>
            <person name="Grigoriev I.V."/>
            <person name="Vagvolgyi C."/>
            <person name="Papp T."/>
            <person name="Martin F.M."/>
            <person name="Miettinen O."/>
            <person name="Hibbett D.S."/>
            <person name="Nagy L.G."/>
        </authorList>
    </citation>
    <scope>NUCLEOTIDE SEQUENCE [LARGE SCALE GENOMIC DNA]</scope>
    <source>
        <strain evidence="1 2">CBS 166.37</strain>
    </source>
</reference>
<accession>A0A5C3LRY1</accession>